<evidence type="ECO:0000256" key="4">
    <source>
        <dbReference type="SAM" id="MobiDB-lite"/>
    </source>
</evidence>
<feature type="domain" description="Calponin-homology (CH)" evidence="5">
    <location>
        <begin position="225"/>
        <end position="341"/>
    </location>
</feature>
<evidence type="ECO:0000256" key="3">
    <source>
        <dbReference type="SAM" id="Coils"/>
    </source>
</evidence>
<feature type="coiled-coil region" evidence="3">
    <location>
        <begin position="1685"/>
        <end position="1712"/>
    </location>
</feature>
<evidence type="ECO:0000256" key="1">
    <source>
        <dbReference type="ARBA" id="ARBA00022737"/>
    </source>
</evidence>
<organism evidence="6 7">
    <name type="scientific">Mortierella alpina</name>
    <name type="common">Oleaginous fungus</name>
    <name type="synonym">Mortierella renispora</name>
    <dbReference type="NCBI Taxonomy" id="64518"/>
    <lineage>
        <taxon>Eukaryota</taxon>
        <taxon>Fungi</taxon>
        <taxon>Fungi incertae sedis</taxon>
        <taxon>Mucoromycota</taxon>
        <taxon>Mortierellomycotina</taxon>
        <taxon>Mortierellomycetes</taxon>
        <taxon>Mortierellales</taxon>
        <taxon>Mortierellaceae</taxon>
        <taxon>Mortierella</taxon>
    </lineage>
</organism>
<evidence type="ECO:0000313" key="7">
    <source>
        <dbReference type="Proteomes" id="UP000717515"/>
    </source>
</evidence>
<dbReference type="SUPFAM" id="SSF47576">
    <property type="entry name" value="Calponin-homology domain, CH-domain"/>
    <property type="match status" value="1"/>
</dbReference>
<feature type="domain" description="Calponin-homology (CH)" evidence="5">
    <location>
        <begin position="70"/>
        <end position="176"/>
    </location>
</feature>
<dbReference type="Proteomes" id="UP000717515">
    <property type="component" value="Unassembled WGS sequence"/>
</dbReference>
<dbReference type="InterPro" id="IPR001715">
    <property type="entry name" value="CH_dom"/>
</dbReference>
<evidence type="ECO:0000256" key="2">
    <source>
        <dbReference type="ARBA" id="ARBA00023203"/>
    </source>
</evidence>
<feature type="compositionally biased region" description="Basic and acidic residues" evidence="4">
    <location>
        <begin position="414"/>
        <end position="424"/>
    </location>
</feature>
<dbReference type="EMBL" id="JAIFTL010000310">
    <property type="protein sequence ID" value="KAG9320251.1"/>
    <property type="molecule type" value="Genomic_DNA"/>
</dbReference>
<accession>A0A9P7ZZX3</accession>
<feature type="coiled-coil region" evidence="3">
    <location>
        <begin position="787"/>
        <end position="836"/>
    </location>
</feature>
<reference evidence="6" key="1">
    <citation type="submission" date="2021-07" db="EMBL/GenBank/DDBJ databases">
        <title>Draft genome of Mortierella alpina, strain LL118, isolated from an aspen leaf litter sample.</title>
        <authorList>
            <person name="Yang S."/>
            <person name="Vinatzer B.A."/>
        </authorList>
    </citation>
    <scope>NUCLEOTIDE SEQUENCE</scope>
    <source>
        <strain evidence="6">LL118</strain>
    </source>
</reference>
<feature type="region of interest" description="Disordered" evidence="4">
    <location>
        <begin position="1"/>
        <end position="32"/>
    </location>
</feature>
<dbReference type="Gene3D" id="1.10.418.10">
    <property type="entry name" value="Calponin-like domain"/>
    <property type="match status" value="2"/>
</dbReference>
<dbReference type="GO" id="GO:0003779">
    <property type="term" value="F:actin binding"/>
    <property type="evidence" value="ECO:0007669"/>
    <property type="project" value="UniProtKB-KW"/>
</dbReference>
<dbReference type="PANTHER" id="PTHR11915">
    <property type="entry name" value="SPECTRIN/FILAMIN RELATED CYTOSKELETAL PROTEIN"/>
    <property type="match status" value="1"/>
</dbReference>
<name>A0A9P7ZZX3_MORAP</name>
<dbReference type="InterPro" id="IPR001589">
    <property type="entry name" value="Actinin_actin-bd_CS"/>
</dbReference>
<protein>
    <recommendedName>
        <fullName evidence="5">Calponin-homology (CH) domain-containing protein</fullName>
    </recommendedName>
</protein>
<keyword evidence="1" id="KW-0677">Repeat</keyword>
<dbReference type="PROSITE" id="PS00020">
    <property type="entry name" value="ACTININ_2"/>
    <property type="match status" value="1"/>
</dbReference>
<dbReference type="InterPro" id="IPR036872">
    <property type="entry name" value="CH_dom_sf"/>
</dbReference>
<dbReference type="Pfam" id="PF00307">
    <property type="entry name" value="CH"/>
    <property type="match status" value="2"/>
</dbReference>
<keyword evidence="2" id="KW-0009">Actin-binding</keyword>
<feature type="region of interest" description="Disordered" evidence="4">
    <location>
        <begin position="414"/>
        <end position="467"/>
    </location>
</feature>
<feature type="compositionally biased region" description="Polar residues" evidence="4">
    <location>
        <begin position="20"/>
        <end position="32"/>
    </location>
</feature>
<proteinExistence type="predicted"/>
<dbReference type="PROSITE" id="PS50021">
    <property type="entry name" value="CH"/>
    <property type="match status" value="2"/>
</dbReference>
<keyword evidence="3" id="KW-0175">Coiled coil</keyword>
<comment type="caution">
    <text evidence="6">The sequence shown here is derived from an EMBL/GenBank/DDBJ whole genome shotgun (WGS) entry which is preliminary data.</text>
</comment>
<dbReference type="SMART" id="SM00033">
    <property type="entry name" value="CH"/>
    <property type="match status" value="2"/>
</dbReference>
<sequence length="1915" mass="218616">MAWQLKNKRERLQPVGPGSHINSTSPTSLHAPLNSLTAASSAVGGQALLHPLHHDGGEDMVRQFAASQIDTQKTAFMRWVNVQLATTTAYGPMTTIEKDLKDGKRLIGLLEVVSKEPLKPERGNMRIHQMANVSKALAFLEKKTDEPLGSLGNEDIVDGNVKLTLGLIWIIIYRFQIQRIANTMTEIYPSLTEDVHSSMDGEDINTITPTFMFKGKKKGPSSQQVDAKQALLRWVRYQLEDYADVIPPILDFHRSWRTGVAFAALIHRHDPAFLPDFYSSILRAPHETIDQWRATLTLAFDTALEKMTLPRLLDPEDLLDVETPDERSIMTYVSEYYLVMSKHQQEQDPAQAEELHVIRVQAKEERVALAGEDQQAALRRIQEEEQLKKQEEEEEMERIRLRRMEIEGWSIRAAERAREEEEARRKRKEEEEEKSLQRKLRREQREREKAKLLQPALGHARRRSSVSGTTPILTTMAEADPSFAKAILEPMDPEELQRRQEELDEKLASFLQQANDLLNWVQKQQDDFPETPDTNTQVDRTRDLDPFKLAVERAEEKKVAKESKIVAIQSMRDEILDFESPELTTEQASEVEKAWWELDAKWAEFSKQTAKAKDTVQELQWIVECAQEINRVLGDIQRFEEQLKSIAEKRAQDSLRDRSQLATLDHQDTNIVTTQLLLKKYADTLSTLLESNVHTAPEYLATQNAEVITERLPQLGSDLDVAQRNLSNDRLLRAFLNTLTLSEGWIESNAEWLAGLGMPRYVSEDVWTAGETVKEYLARDLSHDYNLEMFQASLEELQAKLEEEYAKMQEFRSSNLETLEQEAKAVIQSLEETNDATAEGTTKAVQEMLQETTGDLKKVEDKLPKEVERCTYAARVLDYLLSVRSTLSQLESAFTTVNNWVITQPYTDVEDAVHRVETSLADLESTFKAEDVQPVVWESIQVRHTGLSGLVKDLRSCFREKQDILKGNQQMKAFLELTQACQMALREFRSQLYGKAPYSEFTSEDTTTFDEFSALVTSVGQSFDKFESDKYPQFQESAAAITLSANAPGSRQDPTIVQGKIASVTRLLNDIKSLRSDRERDVVTLAECRRVATLLQTLNADLGSLECRFKNLEITDPEQKATLNGLIDQAGQLANDFLLLEQGSAFRYIASDPSCTPMLKEIRERQSTIRDAQSLLQSGLEVGEQWNILWDQYKDRVETLQLYLSETEKEILGRGIATTDGLADGDANWKKSEDELHETEVANNKMMVSLKEFQKQRMLELNNLKVALHQSVQLSGGIESLDQIRAEQYHEAERLQQQLRDYLQRLYLLNNQEGFQLEILGQRLVWSQQLAESKLHLDGSILACQGLVEEYAQLLSKCGQSGDTSDFNTKTAEQLKQQMDKIATTAAAQKEATFDVTLTIYDSLCELATVAAPGETMTAEKKVPLHLEVELYEFKSQYTILDHHSEYAGQVVEHATNATLFVRKIDAMDNGFARMATELRAEKEANPKSIEKLEAIRVELEDLSKDIPMVAKMPKASDKIADAYVSSQQTCREDLETLLMKRLNRSRDLNRMLDPMLIGFKALLAYQEGLRALAQELKEHERWVNRSGQKVQSTHDQIKQMFSSWPGDELEQRKSQAHEAMVIFDVDEQVVVDDLDVLMADMDKEFAYVQTQKNGFVQSKQRVEQALLGATVHSKQLQVELEWYVDNLASKIQNLETNIRTKSLQLQTLEKRAFWEIEIEVARSWFKDFAKAVILFAREQSKWKANHKELDDVSSVRSFRTTASRMQVDRLGLSVIEFEEQVEIFETESRPRVKKAWSELCSALALISRSVPYEFERRQTALDREFEEIRQQVGYSAHIVTQRKSLEDVAYRLEELDGYKDELRAGGVSINSGRYGLEAPNAKNGRLGAGEVPVTKTKKKGWSRFQAKVKKLARK</sequence>
<evidence type="ECO:0000259" key="5">
    <source>
        <dbReference type="PROSITE" id="PS50021"/>
    </source>
</evidence>
<evidence type="ECO:0000313" key="6">
    <source>
        <dbReference type="EMBL" id="KAG9320251.1"/>
    </source>
</evidence>
<gene>
    <name evidence="6" type="ORF">KVV02_005028</name>
</gene>
<feature type="coiled-coil region" evidence="3">
    <location>
        <begin position="1278"/>
        <end position="1312"/>
    </location>
</feature>